<dbReference type="Proteomes" id="UP000626656">
    <property type="component" value="Unassembled WGS sequence"/>
</dbReference>
<evidence type="ECO:0000313" key="11">
    <source>
        <dbReference type="EMBL" id="CAB5498239.1"/>
    </source>
</evidence>
<keyword evidence="12" id="KW-1185">Reference proteome</keyword>
<evidence type="ECO:0000256" key="3">
    <source>
        <dbReference type="ARBA" id="ARBA00019901"/>
    </source>
</evidence>
<dbReference type="EMBL" id="CAHJWF010000076">
    <property type="protein sequence ID" value="CAB5498239.1"/>
    <property type="molecule type" value="Genomic_DNA"/>
</dbReference>
<dbReference type="InterPro" id="IPR011538">
    <property type="entry name" value="Nuo51_FMN-bd"/>
</dbReference>
<name>A0ABM8M5I9_9GAMM</name>
<evidence type="ECO:0000256" key="2">
    <source>
        <dbReference type="ARBA" id="ARBA00007523"/>
    </source>
</evidence>
<dbReference type="InterPro" id="IPR037225">
    <property type="entry name" value="Nuo51_FMN-bd_sf"/>
</dbReference>
<evidence type="ECO:0000256" key="5">
    <source>
        <dbReference type="ARBA" id="ARBA00022723"/>
    </source>
</evidence>
<dbReference type="InterPro" id="IPR037207">
    <property type="entry name" value="Nuop51_4Fe4S-bd_sf"/>
</dbReference>
<dbReference type="Pfam" id="PF10589">
    <property type="entry name" value="NADH_4Fe-4S"/>
    <property type="match status" value="1"/>
</dbReference>
<gene>
    <name evidence="11" type="ORF">AZO1586I_304</name>
</gene>
<keyword evidence="6" id="KW-0408">Iron</keyword>
<dbReference type="SUPFAM" id="SSF52833">
    <property type="entry name" value="Thioredoxin-like"/>
    <property type="match status" value="1"/>
</dbReference>
<evidence type="ECO:0000313" key="12">
    <source>
        <dbReference type="Proteomes" id="UP000626656"/>
    </source>
</evidence>
<organism evidence="11 12">
    <name type="scientific">Bathymodiolus thermophilus thioautotrophic gill symbiont</name>
    <dbReference type="NCBI Taxonomy" id="2360"/>
    <lineage>
        <taxon>Bacteria</taxon>
        <taxon>Pseudomonadati</taxon>
        <taxon>Pseudomonadota</taxon>
        <taxon>Gammaproteobacteria</taxon>
        <taxon>sulfur-oxidizing symbionts</taxon>
    </lineage>
</organism>
<dbReference type="PANTHER" id="PTHR43578">
    <property type="entry name" value="NADH-QUINONE OXIDOREDUCTASE SUBUNIT F"/>
    <property type="match status" value="1"/>
</dbReference>
<comment type="similarity">
    <text evidence="2">Belongs to the complex I 51 kDa subunit family.</text>
</comment>
<comment type="caution">
    <text evidence="11">The sequence shown here is derived from an EMBL/GenBank/DDBJ whole genome shotgun (WGS) entry which is preliminary data.</text>
</comment>
<dbReference type="Gene3D" id="1.20.1440.230">
    <property type="entry name" value="NADH-ubiquinone oxidoreductase 51kDa subunit, iron-sulphur binding domain"/>
    <property type="match status" value="1"/>
</dbReference>
<dbReference type="InterPro" id="IPR001949">
    <property type="entry name" value="NADH-UbQ_OxRdtase_51kDa_CS"/>
</dbReference>
<dbReference type="Gene3D" id="3.10.20.600">
    <property type="match status" value="1"/>
</dbReference>
<dbReference type="RefSeq" id="WP_202784016.1">
    <property type="nucleotide sequence ID" value="NZ_CAHJWF010000076.1"/>
</dbReference>
<evidence type="ECO:0000256" key="8">
    <source>
        <dbReference type="ARBA" id="ARBA00031578"/>
    </source>
</evidence>
<dbReference type="PROSITE" id="PS00645">
    <property type="entry name" value="COMPLEX1_51K_2"/>
    <property type="match status" value="1"/>
</dbReference>
<comment type="cofactor">
    <cofactor evidence="1">
        <name>FMN</name>
        <dbReference type="ChEBI" id="CHEBI:58210"/>
    </cofactor>
</comment>
<evidence type="ECO:0000256" key="7">
    <source>
        <dbReference type="ARBA" id="ARBA00023014"/>
    </source>
</evidence>
<dbReference type="Gene3D" id="1.10.10.1590">
    <property type="entry name" value="NADH-quinone oxidoreductase subunit E"/>
    <property type="match status" value="1"/>
</dbReference>
<dbReference type="InterPro" id="IPR019575">
    <property type="entry name" value="Nuop51_4Fe4S-bd"/>
</dbReference>
<evidence type="ECO:0000256" key="9">
    <source>
        <dbReference type="ARBA" id="ARBA00032787"/>
    </source>
</evidence>
<evidence type="ECO:0000256" key="4">
    <source>
        <dbReference type="ARBA" id="ARBA00022485"/>
    </source>
</evidence>
<sequence length="533" mass="59469">MNTILELTKHLPIERSYLIEYLHCIQDEYHCISRAYMEDIAKLLSISLSEVFEVATFYPHFQVVEPDQLPENKIILKICDSLVCQMHNADALLIKAKAQYGNKLRIMPVACLGRCQHAPVALLGENPIDYADETKLKHAIKNQVYQPLPTHNHLTFEQYKKQSGYQTLLDCVANQTPESVIEILKQSGLRGLGGAGFPGGIKWQSVREELGEHMLLINIDESEVGTFKDRYYLESNPHQFIEGALIAAWAINADNIYLYLRNEYANARQILINELAKLNTELDYPLPKIHLRRGAGAYICGEESAMTESIEGKRGMLRLKPPRLSQVGLFGLPTLYHNLETLHWVPDIIKKGADWYHSLGQNDFVGMRTFSISGRVAKPGVYVVANGITLNQLINKYCDGMLEGHQLKAFFVGGSCGGILPPSAADEVLDFGTLDKYNSFIGSMAIIVLSSQDSVKDAAINVMTFLRDESCGQCTPCRVGTAKSVELLKQESPDKQVLESLCVVMEDSSICGLGQAAPNPIRSLIKYFPEELK</sequence>
<dbReference type="Gene3D" id="3.40.50.11540">
    <property type="entry name" value="NADH-ubiquinone oxidoreductase 51kDa subunit"/>
    <property type="match status" value="1"/>
</dbReference>
<feature type="domain" description="NADH-ubiquinone oxidoreductase 51kDa subunit iron-sulphur binding" evidence="10">
    <location>
        <begin position="456"/>
        <end position="501"/>
    </location>
</feature>
<keyword evidence="5" id="KW-0479">Metal-binding</keyword>
<dbReference type="Pfam" id="PF01512">
    <property type="entry name" value="Complex1_51K"/>
    <property type="match status" value="1"/>
</dbReference>
<keyword evidence="4" id="KW-0004">4Fe-4S</keyword>
<dbReference type="InterPro" id="IPR036249">
    <property type="entry name" value="Thioredoxin-like_sf"/>
</dbReference>
<dbReference type="SUPFAM" id="SSF142984">
    <property type="entry name" value="Nqo1 middle domain-like"/>
    <property type="match status" value="1"/>
</dbReference>
<dbReference type="SUPFAM" id="SSF142019">
    <property type="entry name" value="Nqo1 FMN-binding domain-like"/>
    <property type="match status" value="1"/>
</dbReference>
<dbReference type="PANTHER" id="PTHR43578:SF3">
    <property type="entry name" value="NADH-QUINONE OXIDOREDUCTASE SUBUNIT F"/>
    <property type="match status" value="1"/>
</dbReference>
<evidence type="ECO:0000259" key="10">
    <source>
        <dbReference type="SMART" id="SM00928"/>
    </source>
</evidence>
<accession>A0ABM8M5I9</accession>
<dbReference type="InterPro" id="IPR041921">
    <property type="entry name" value="NuoE_N"/>
</dbReference>
<proteinExistence type="inferred from homology"/>
<evidence type="ECO:0000256" key="1">
    <source>
        <dbReference type="ARBA" id="ARBA00001917"/>
    </source>
</evidence>
<dbReference type="SMART" id="SM00928">
    <property type="entry name" value="NADH_4Fe-4S"/>
    <property type="match status" value="1"/>
</dbReference>
<dbReference type="SUPFAM" id="SSF140490">
    <property type="entry name" value="Nqo1C-terminal domain-like"/>
    <property type="match status" value="1"/>
</dbReference>
<dbReference type="Gene3D" id="3.40.30.10">
    <property type="entry name" value="Glutaredoxin"/>
    <property type="match status" value="1"/>
</dbReference>
<dbReference type="Pfam" id="PF01257">
    <property type="entry name" value="2Fe-2S_thioredx"/>
    <property type="match status" value="1"/>
</dbReference>
<protein>
    <recommendedName>
        <fullName evidence="3">NADH-quinone oxidoreductase subunit F</fullName>
    </recommendedName>
    <alternativeName>
        <fullName evidence="8">NADH dehydrogenase I subunit F</fullName>
    </alternativeName>
    <alternativeName>
        <fullName evidence="9">NDH-1 subunit F</fullName>
    </alternativeName>
</protein>
<reference evidence="11 12" key="1">
    <citation type="submission" date="2020-05" db="EMBL/GenBank/DDBJ databases">
        <authorList>
            <person name="Petersen J."/>
            <person name="Sayavedra L."/>
        </authorList>
    </citation>
    <scope>NUCLEOTIDE SEQUENCE [LARGE SCALE GENOMIC DNA]</scope>
    <source>
        <strain evidence="11">B azoricus SOX ET2 1586I</strain>
    </source>
</reference>
<evidence type="ECO:0000256" key="6">
    <source>
        <dbReference type="ARBA" id="ARBA00023004"/>
    </source>
</evidence>
<keyword evidence="7" id="KW-0411">Iron-sulfur</keyword>